<proteinExistence type="inferred from homology"/>
<feature type="binding site" evidence="7">
    <location>
        <begin position="80"/>
        <end position="82"/>
    </location>
    <ligand>
        <name>substrate</name>
    </ligand>
</feature>
<dbReference type="InterPro" id="IPR050105">
    <property type="entry name" value="MoCo_biosynth_MoaA/MoaC"/>
</dbReference>
<dbReference type="EMBL" id="SJPU01000003">
    <property type="protein sequence ID" value="TWU11083.1"/>
    <property type="molecule type" value="Genomic_DNA"/>
</dbReference>
<sequence length="170" mass="17628">MNRSDSQSSTHFDDAGQAHMVDVTGKLVTARIATASSRICMNSLAAEAIRAGTSRKGDVLGIARIAAIGAAKATATLIPLCHAIPIEGVEVDFQWLAPVDAASTSQESLLCSVTVRTTAKTGVEMEALTAASVAALTVYDMLKSVDRTMVIVATRLESKSGGKSGTFSRA</sequence>
<comment type="subunit">
    <text evidence="7">Homohexamer; trimer of dimers.</text>
</comment>
<dbReference type="InterPro" id="IPR023045">
    <property type="entry name" value="MoaC"/>
</dbReference>
<dbReference type="InterPro" id="IPR002820">
    <property type="entry name" value="Mopterin_CF_biosynth-C_dom"/>
</dbReference>
<evidence type="ECO:0000256" key="2">
    <source>
        <dbReference type="ARBA" id="ARBA00005046"/>
    </source>
</evidence>
<reference evidence="9 10" key="1">
    <citation type="journal article" date="2020" name="Antonie Van Leeuwenhoek">
        <title>Rhodopirellula heiligendammensis sp. nov., Rhodopirellula pilleata sp. nov., and Rhodopirellula solitaria sp. nov. isolated from natural or artificial marine surfaces in Northern Germany and California, USA, and emended description of the genus Rhodopirellula.</title>
        <authorList>
            <person name="Kallscheuer N."/>
            <person name="Wiegand S."/>
            <person name="Jogler M."/>
            <person name="Boedeker C."/>
            <person name="Peeters S.H."/>
            <person name="Rast P."/>
            <person name="Heuer A."/>
            <person name="Jetten M.S.M."/>
            <person name="Rohde M."/>
            <person name="Jogler C."/>
        </authorList>
    </citation>
    <scope>NUCLEOTIDE SEQUENCE [LARGE SCALE GENOMIC DNA]</scope>
    <source>
        <strain evidence="9 10">Poly21</strain>
    </source>
</reference>
<comment type="catalytic activity">
    <reaction evidence="1 7">
        <text>(8S)-3',8-cyclo-7,8-dihydroguanosine 5'-triphosphate = cyclic pyranopterin phosphate + diphosphate</text>
        <dbReference type="Rhea" id="RHEA:49580"/>
        <dbReference type="ChEBI" id="CHEBI:33019"/>
        <dbReference type="ChEBI" id="CHEBI:59648"/>
        <dbReference type="ChEBI" id="CHEBI:131766"/>
        <dbReference type="EC" id="4.6.1.17"/>
    </reaction>
</comment>
<keyword evidence="5 7" id="KW-0456">Lyase</keyword>
<evidence type="ECO:0000256" key="1">
    <source>
        <dbReference type="ARBA" id="ARBA00001637"/>
    </source>
</evidence>
<keyword evidence="4 7" id="KW-0501">Molybdenum cofactor biosynthesis</keyword>
<evidence type="ECO:0000313" key="9">
    <source>
        <dbReference type="EMBL" id="TWU11083.1"/>
    </source>
</evidence>
<protein>
    <recommendedName>
        <fullName evidence="3 7">Cyclic pyranopterin monophosphate synthase</fullName>
        <ecNumber evidence="3 7">4.6.1.17</ecNumber>
    </recommendedName>
    <alternativeName>
        <fullName evidence="7">Molybdenum cofactor biosynthesis protein C</fullName>
    </alternativeName>
</protein>
<feature type="domain" description="Molybdopterin cofactor biosynthesis C (MoaC)" evidence="8">
    <location>
        <begin position="20"/>
        <end position="162"/>
    </location>
</feature>
<dbReference type="HAMAP" id="MF_01224_B">
    <property type="entry name" value="MoaC_B"/>
    <property type="match status" value="1"/>
</dbReference>
<dbReference type="InterPro" id="IPR036522">
    <property type="entry name" value="MoaC_sf"/>
</dbReference>
<dbReference type="RefSeq" id="WP_146409397.1">
    <property type="nucleotide sequence ID" value="NZ_SJPU01000003.1"/>
</dbReference>
<evidence type="ECO:0000256" key="6">
    <source>
        <dbReference type="ARBA" id="ARBA00055087"/>
    </source>
</evidence>
<dbReference type="UniPathway" id="UPA00344"/>
<comment type="pathway">
    <text evidence="2 7">Cofactor biosynthesis; molybdopterin biosynthesis.</text>
</comment>
<dbReference type="GO" id="GO:0006777">
    <property type="term" value="P:Mo-molybdopterin cofactor biosynthetic process"/>
    <property type="evidence" value="ECO:0007669"/>
    <property type="project" value="UniProtKB-UniRule"/>
</dbReference>
<evidence type="ECO:0000256" key="4">
    <source>
        <dbReference type="ARBA" id="ARBA00023150"/>
    </source>
</evidence>
<comment type="function">
    <text evidence="6 7">Catalyzes the conversion of (8S)-3',8-cyclo-7,8-dihydroguanosine 5'-triphosphate to cyclic pyranopterin monophosphate (cPMP).</text>
</comment>
<name>A0A5C6BG04_9BACT</name>
<dbReference type="Gene3D" id="3.30.70.640">
    <property type="entry name" value="Molybdopterin cofactor biosynthesis C (MoaC) domain"/>
    <property type="match status" value="1"/>
</dbReference>
<comment type="caution">
    <text evidence="9">The sequence shown here is derived from an EMBL/GenBank/DDBJ whole genome shotgun (WGS) entry which is preliminary data.</text>
</comment>
<keyword evidence="10" id="KW-1185">Reference proteome</keyword>
<accession>A0A5C6BG04</accession>
<dbReference type="PANTHER" id="PTHR22960:SF29">
    <property type="entry name" value="CYCLIC PYRANOPTERIN MONOPHOSPHATE SYNTHASE"/>
    <property type="match status" value="1"/>
</dbReference>
<dbReference type="OrthoDB" id="9794429at2"/>
<gene>
    <name evidence="7 9" type="primary">moaC</name>
    <name evidence="9" type="ORF">Poly21_49900</name>
</gene>
<organism evidence="9 10">
    <name type="scientific">Allorhodopirellula heiligendammensis</name>
    <dbReference type="NCBI Taxonomy" id="2714739"/>
    <lineage>
        <taxon>Bacteria</taxon>
        <taxon>Pseudomonadati</taxon>
        <taxon>Planctomycetota</taxon>
        <taxon>Planctomycetia</taxon>
        <taxon>Pirellulales</taxon>
        <taxon>Pirellulaceae</taxon>
        <taxon>Allorhodopirellula</taxon>
    </lineage>
</organism>
<evidence type="ECO:0000259" key="8">
    <source>
        <dbReference type="Pfam" id="PF01967"/>
    </source>
</evidence>
<feature type="active site" evidence="7">
    <location>
        <position position="140"/>
    </location>
</feature>
<feature type="binding site" evidence="7">
    <location>
        <begin position="125"/>
        <end position="126"/>
    </location>
    <ligand>
        <name>substrate</name>
    </ligand>
</feature>
<dbReference type="NCBIfam" id="TIGR00581">
    <property type="entry name" value="moaC"/>
    <property type="match status" value="1"/>
</dbReference>
<dbReference type="AlphaFoldDB" id="A0A5C6BG04"/>
<dbReference type="InterPro" id="IPR047594">
    <property type="entry name" value="MoaC_bact/euk"/>
</dbReference>
<evidence type="ECO:0000313" key="10">
    <source>
        <dbReference type="Proteomes" id="UP000319908"/>
    </source>
</evidence>
<dbReference type="EC" id="4.6.1.17" evidence="3 7"/>
<dbReference type="Pfam" id="PF01967">
    <property type="entry name" value="MoaC"/>
    <property type="match status" value="1"/>
</dbReference>
<dbReference type="GO" id="GO:0061799">
    <property type="term" value="F:cyclic pyranopterin monophosphate synthase activity"/>
    <property type="evidence" value="ECO:0007669"/>
    <property type="project" value="UniProtKB-UniRule"/>
</dbReference>
<dbReference type="SUPFAM" id="SSF55040">
    <property type="entry name" value="Molybdenum cofactor biosynthesis protein C, MoaC"/>
    <property type="match status" value="1"/>
</dbReference>
<evidence type="ECO:0000256" key="3">
    <source>
        <dbReference type="ARBA" id="ARBA00012575"/>
    </source>
</evidence>
<dbReference type="Proteomes" id="UP000319908">
    <property type="component" value="Unassembled WGS sequence"/>
</dbReference>
<evidence type="ECO:0000256" key="7">
    <source>
        <dbReference type="HAMAP-Rule" id="MF_01224"/>
    </source>
</evidence>
<dbReference type="NCBIfam" id="NF006870">
    <property type="entry name" value="PRK09364.1"/>
    <property type="match status" value="1"/>
</dbReference>
<dbReference type="PANTHER" id="PTHR22960">
    <property type="entry name" value="MOLYBDOPTERIN COFACTOR SYNTHESIS PROTEIN A"/>
    <property type="match status" value="1"/>
</dbReference>
<evidence type="ECO:0000256" key="5">
    <source>
        <dbReference type="ARBA" id="ARBA00023239"/>
    </source>
</evidence>
<comment type="similarity">
    <text evidence="7">Belongs to the MoaC family.</text>
</comment>